<dbReference type="SUPFAM" id="SSF56672">
    <property type="entry name" value="DNA/RNA polymerases"/>
    <property type="match status" value="1"/>
</dbReference>
<name>A0A8J6HLP9_TENMO</name>
<proteinExistence type="predicted"/>
<dbReference type="SUPFAM" id="SSF56219">
    <property type="entry name" value="DNase I-like"/>
    <property type="match status" value="1"/>
</dbReference>
<evidence type="ECO:0000259" key="3">
    <source>
        <dbReference type="Pfam" id="PF14529"/>
    </source>
</evidence>
<reference evidence="4" key="2">
    <citation type="submission" date="2021-08" db="EMBL/GenBank/DDBJ databases">
        <authorList>
            <person name="Eriksson T."/>
        </authorList>
    </citation>
    <scope>NUCLEOTIDE SEQUENCE</scope>
    <source>
        <strain evidence="4">Stoneville</strain>
        <tissue evidence="4">Whole head</tissue>
    </source>
</reference>
<keyword evidence="1" id="KW-0175">Coiled coil</keyword>
<organism evidence="4 5">
    <name type="scientific">Tenebrio molitor</name>
    <name type="common">Yellow mealworm beetle</name>
    <dbReference type="NCBI Taxonomy" id="7067"/>
    <lineage>
        <taxon>Eukaryota</taxon>
        <taxon>Metazoa</taxon>
        <taxon>Ecdysozoa</taxon>
        <taxon>Arthropoda</taxon>
        <taxon>Hexapoda</taxon>
        <taxon>Insecta</taxon>
        <taxon>Pterygota</taxon>
        <taxon>Neoptera</taxon>
        <taxon>Endopterygota</taxon>
        <taxon>Coleoptera</taxon>
        <taxon>Polyphaga</taxon>
        <taxon>Cucujiformia</taxon>
        <taxon>Tenebrionidae</taxon>
        <taxon>Tenebrio</taxon>
    </lineage>
</organism>
<feature type="domain" description="Endonuclease/exonuclease/phosphatase" evidence="3">
    <location>
        <begin position="17"/>
        <end position="129"/>
    </location>
</feature>
<dbReference type="Proteomes" id="UP000719412">
    <property type="component" value="Unassembled WGS sequence"/>
</dbReference>
<dbReference type="InterPro" id="IPR005135">
    <property type="entry name" value="Endo/exonuclease/phosphatase"/>
</dbReference>
<dbReference type="Gene3D" id="3.60.10.10">
    <property type="entry name" value="Endonuclease/exonuclease/phosphatase"/>
    <property type="match status" value="1"/>
</dbReference>
<dbReference type="GO" id="GO:0003824">
    <property type="term" value="F:catalytic activity"/>
    <property type="evidence" value="ECO:0007669"/>
    <property type="project" value="InterPro"/>
</dbReference>
<gene>
    <name evidence="4" type="ORF">GEV33_006084</name>
</gene>
<protein>
    <recommendedName>
        <fullName evidence="6">RNA-directed DNA polymerase from transposon X-element</fullName>
    </recommendedName>
</protein>
<comment type="caution">
    <text evidence="4">The sequence shown here is derived from an EMBL/GenBank/DDBJ whole genome shotgun (WGS) entry which is preliminary data.</text>
</comment>
<sequence>MIRQSSVTIEEERGPITMSAIYCPPKHLNKKEHFEGFFKTLGNKFFAGGDYNAKHPTWGSRLITPKGRELLKAMKANNLQHLSTGEPTYWPTDRNRIPDVIDFCITKGIDTKKCKVETCLDLSSDHLIVMLTVHSQILNKEKQPSLHNSKTDWDAFREKLNSLISLNQPLKTEVDIETAVEYLTKSIQEAAWSATPTYEAPHRKNEISTIVKDKIAEKTHLRKQWKLARIEENKRKLNKATKELKVSIQEEQNRGIQEYLESLRSTDATEYSLWKATRRLTRPQKHNPPIKNEDNTWARNDKEKAIVFSKHLENVFKPFPSGLSTQKENEITDFLDVPFQMELPHCKFKTKEIKQVIMKEINIKKAPGFDLISGKVLQELPEKCYKLITFIFNAILRTNYFPSTWKVAQIITILKPGKKPEHVSSYRPISLLPMLSKVLEKLYVMKLNIIIAERKIIPNHQFGFRNEHGTIEQEHRLVNQINKDFNAKRYCSAAFLDISQAFDKPVWTYGIQLWGTACLSNINILQRFQNKVLRGIVDAPYYVSNEVIQHDIPLESIKEVIHRYSVKYSERVSVHPNVLATQLNVRKVNENAPVSDLDAAPLPLAVFRYFPIIAPPPPPLHAPLILRGKSAQARASVFLNSTSAINPLRKNCAVWTSGIPE</sequence>
<accession>A0A8J6HLP9</accession>
<dbReference type="InterPro" id="IPR036691">
    <property type="entry name" value="Endo/exonu/phosph_ase_sf"/>
</dbReference>
<dbReference type="EMBL" id="JABDTM020021082">
    <property type="protein sequence ID" value="KAH0816707.1"/>
    <property type="molecule type" value="Genomic_DNA"/>
</dbReference>
<dbReference type="InterPro" id="IPR000477">
    <property type="entry name" value="RT_dom"/>
</dbReference>
<keyword evidence="5" id="KW-1185">Reference proteome</keyword>
<evidence type="ECO:0000313" key="5">
    <source>
        <dbReference type="Proteomes" id="UP000719412"/>
    </source>
</evidence>
<evidence type="ECO:0000256" key="1">
    <source>
        <dbReference type="SAM" id="Coils"/>
    </source>
</evidence>
<reference evidence="4" key="1">
    <citation type="journal article" date="2020" name="J Insects Food Feed">
        <title>The yellow mealworm (Tenebrio molitor) genome: a resource for the emerging insects as food and feed industry.</title>
        <authorList>
            <person name="Eriksson T."/>
            <person name="Andere A."/>
            <person name="Kelstrup H."/>
            <person name="Emery V."/>
            <person name="Picard C."/>
        </authorList>
    </citation>
    <scope>NUCLEOTIDE SEQUENCE</scope>
    <source>
        <strain evidence="4">Stoneville</strain>
        <tissue evidence="4">Whole head</tissue>
    </source>
</reference>
<dbReference type="GO" id="GO:0071897">
    <property type="term" value="P:DNA biosynthetic process"/>
    <property type="evidence" value="ECO:0007669"/>
    <property type="project" value="UniProtKB-ARBA"/>
</dbReference>
<dbReference type="InterPro" id="IPR043502">
    <property type="entry name" value="DNA/RNA_pol_sf"/>
</dbReference>
<evidence type="ECO:0000313" key="4">
    <source>
        <dbReference type="EMBL" id="KAH0816707.1"/>
    </source>
</evidence>
<dbReference type="PANTHER" id="PTHR19446">
    <property type="entry name" value="REVERSE TRANSCRIPTASES"/>
    <property type="match status" value="1"/>
</dbReference>
<feature type="domain" description="Reverse transcriptase" evidence="2">
    <location>
        <begin position="419"/>
        <end position="505"/>
    </location>
</feature>
<dbReference type="AlphaFoldDB" id="A0A8J6HLP9"/>
<evidence type="ECO:0008006" key="6">
    <source>
        <dbReference type="Google" id="ProtNLM"/>
    </source>
</evidence>
<evidence type="ECO:0000259" key="2">
    <source>
        <dbReference type="Pfam" id="PF00078"/>
    </source>
</evidence>
<dbReference type="Pfam" id="PF00078">
    <property type="entry name" value="RVT_1"/>
    <property type="match status" value="1"/>
</dbReference>
<dbReference type="Pfam" id="PF14529">
    <property type="entry name" value="Exo_endo_phos_2"/>
    <property type="match status" value="1"/>
</dbReference>
<feature type="coiled-coil region" evidence="1">
    <location>
        <begin position="227"/>
        <end position="254"/>
    </location>
</feature>